<keyword evidence="10" id="KW-0812">Transmembrane</keyword>
<dbReference type="PANTHER" id="PTHR11469">
    <property type="entry name" value="GLUCOSE-6-PHOSPHATE ISOMERASE"/>
    <property type="match status" value="1"/>
</dbReference>
<keyword evidence="6 8" id="KW-0413">Isomerase</keyword>
<dbReference type="EC" id="5.3.1.9" evidence="8"/>
<evidence type="ECO:0000256" key="9">
    <source>
        <dbReference type="RuleBase" id="RU000612"/>
    </source>
</evidence>
<dbReference type="InterPro" id="IPR018189">
    <property type="entry name" value="Phosphoglucose_isomerase_CS"/>
</dbReference>
<feature type="active site" description="Proton donor" evidence="8">
    <location>
        <position position="284"/>
    </location>
</feature>
<evidence type="ECO:0000313" key="11">
    <source>
        <dbReference type="EMBL" id="AFQ03918.1"/>
    </source>
</evidence>
<dbReference type="FunFam" id="3.40.50.10490:FF:000016">
    <property type="entry name" value="Glucose-6-phosphate isomerase"/>
    <property type="match status" value="1"/>
</dbReference>
<sequence>MSDKLLTIDLSHVYGFDKEIIFKKYQKKVDQIHQDFLAHKLADGHMTGWYDQPDQNHQFLLKTINQIDKKFKSLKVTDIVYVGIGGSFTGIKTVLDFLKPKQRTGLKIHFVPDLSAFQAASVIKEIKNKSWALITTSKSGRTLEPALNFRIFRNLLNKRYGNKHYQRVVVITDEKKGLLTKMASNHGYQKLVIDSNIGGRFSTLSPAGLLLAKLFGHDPKAILKGTLQAKKDLQTTSLENNSAYLYAVVRHWLYTTKKFKIEVCIAYHSLYEYLLLQHRQLFGESEGKNDKSLFPTFSIFTVDLHSMGQLYQEGEKVFFETVIDVKNPLVNINLPPSDFDNDDELDFLLDKSLNEISDVAIDSVIKAHYQANVSIIKLTLKEQSAFMFGYFYFWLSVATVMSGSLLGHNVFNQPGVEVYKKLMFEKLRSGH</sequence>
<reference evidence="11 12" key="1">
    <citation type="journal article" date="2012" name="J. Bacteriol.">
        <title>Draft Genome Sequences of Four Axenic Mycoplasma genitalium Strains Isolated from Denmark, Japan, and Australia.</title>
        <authorList>
            <person name="McGowin C.L."/>
            <person name="Ma L."/>
            <person name="Jensen J.S."/>
            <person name="Mancuso M.M."/>
            <person name="Hamasuna R."/>
            <person name="Adegboye D."/>
            <person name="Martin D.H."/>
        </authorList>
    </citation>
    <scope>NUCLEOTIDE SEQUENCE [LARGE SCALE GENOMIC DNA]</scope>
    <source>
        <strain evidence="11 12">M6320</strain>
    </source>
</reference>
<dbReference type="InterPro" id="IPR001672">
    <property type="entry name" value="G6P_Isomerase"/>
</dbReference>
<dbReference type="RefSeq" id="WP_010869336.1">
    <property type="nucleotide sequence ID" value="NC_018497.1"/>
</dbReference>
<evidence type="ECO:0000256" key="10">
    <source>
        <dbReference type="SAM" id="Phobius"/>
    </source>
</evidence>
<feature type="active site" evidence="8">
    <location>
        <position position="420"/>
    </location>
</feature>
<name>A0ABC7ZIU1_MYCGT</name>
<dbReference type="PROSITE" id="PS51463">
    <property type="entry name" value="P_GLUCOSE_ISOMERASE_3"/>
    <property type="match status" value="1"/>
</dbReference>
<dbReference type="InterPro" id="IPR035482">
    <property type="entry name" value="SIS_PGI_2"/>
</dbReference>
<dbReference type="NCBIfam" id="NF010697">
    <property type="entry name" value="PRK14097.1"/>
    <property type="match status" value="1"/>
</dbReference>
<evidence type="ECO:0000256" key="4">
    <source>
        <dbReference type="ARBA" id="ARBA00022490"/>
    </source>
</evidence>
<keyword evidence="5 8" id="KW-0324">Glycolysis</keyword>
<feature type="transmembrane region" description="Helical" evidence="10">
    <location>
        <begin position="391"/>
        <end position="411"/>
    </location>
</feature>
<evidence type="ECO:0000256" key="8">
    <source>
        <dbReference type="HAMAP-Rule" id="MF_00473"/>
    </source>
</evidence>
<comment type="caution">
    <text evidence="8">Lacks conserved residue(s) required for the propagation of feature annotation.</text>
</comment>
<dbReference type="HAMAP" id="MF_00473">
    <property type="entry name" value="G6P_isomerase"/>
    <property type="match status" value="1"/>
</dbReference>
<dbReference type="InterPro" id="IPR035476">
    <property type="entry name" value="SIS_PGI_1"/>
</dbReference>
<organism evidence="11 12">
    <name type="scientific">Mycoplasmoides genitalium M6320</name>
    <dbReference type="NCBI Taxonomy" id="662945"/>
    <lineage>
        <taxon>Bacteria</taxon>
        <taxon>Bacillati</taxon>
        <taxon>Mycoplasmatota</taxon>
        <taxon>Mycoplasmoidales</taxon>
        <taxon>Mycoplasmoidaceae</taxon>
        <taxon>Mycoplasmoides</taxon>
    </lineage>
</organism>
<dbReference type="PROSITE" id="PS00765">
    <property type="entry name" value="P_GLUCOSE_ISOMERASE_1"/>
    <property type="match status" value="1"/>
</dbReference>
<dbReference type="GeneID" id="99646931"/>
<dbReference type="Gene3D" id="3.40.50.10490">
    <property type="entry name" value="Glucose-6-phosphate isomerase like protein, domain 1"/>
    <property type="match status" value="2"/>
</dbReference>
<gene>
    <name evidence="8" type="primary">pgi</name>
    <name evidence="11" type="ORF">CM1_00640</name>
</gene>
<dbReference type="SMR" id="A0ABC7ZIU1"/>
<keyword evidence="3 8" id="KW-0312">Gluconeogenesis</keyword>
<comment type="pathway">
    <text evidence="1 8 9">Carbohydrate degradation; glycolysis; D-glyceraldehyde 3-phosphate and glycerone phosphate from D-glucose: step 2/4.</text>
</comment>
<comment type="pathway">
    <text evidence="8">Carbohydrate biosynthesis; gluconeogenesis.</text>
</comment>
<dbReference type="PANTHER" id="PTHR11469:SF1">
    <property type="entry name" value="GLUCOSE-6-PHOSPHATE ISOMERASE"/>
    <property type="match status" value="1"/>
</dbReference>
<dbReference type="PRINTS" id="PR00662">
    <property type="entry name" value="G6PISOMERASE"/>
</dbReference>
<evidence type="ECO:0000256" key="1">
    <source>
        <dbReference type="ARBA" id="ARBA00004926"/>
    </source>
</evidence>
<dbReference type="GO" id="GO:0006096">
    <property type="term" value="P:glycolytic process"/>
    <property type="evidence" value="ECO:0007669"/>
    <property type="project" value="UniProtKB-UniRule"/>
</dbReference>
<dbReference type="GO" id="GO:0004347">
    <property type="term" value="F:glucose-6-phosphate isomerase activity"/>
    <property type="evidence" value="ECO:0007669"/>
    <property type="project" value="UniProtKB-UniRule"/>
</dbReference>
<dbReference type="KEGG" id="mgx:CM1_00640"/>
<dbReference type="AlphaFoldDB" id="A0ABC7ZIU1"/>
<dbReference type="Proteomes" id="UP000005254">
    <property type="component" value="Chromosome"/>
</dbReference>
<keyword evidence="10" id="KW-0472">Membrane</keyword>
<evidence type="ECO:0000256" key="6">
    <source>
        <dbReference type="ARBA" id="ARBA00023235"/>
    </source>
</evidence>
<evidence type="ECO:0000256" key="3">
    <source>
        <dbReference type="ARBA" id="ARBA00022432"/>
    </source>
</evidence>
<dbReference type="Pfam" id="PF00342">
    <property type="entry name" value="PGI"/>
    <property type="match status" value="1"/>
</dbReference>
<dbReference type="CDD" id="cd05016">
    <property type="entry name" value="SIS_PGI_2"/>
    <property type="match status" value="1"/>
</dbReference>
<dbReference type="CDD" id="cd05015">
    <property type="entry name" value="SIS_PGI_1"/>
    <property type="match status" value="1"/>
</dbReference>
<dbReference type="InterPro" id="IPR046348">
    <property type="entry name" value="SIS_dom_sf"/>
</dbReference>
<keyword evidence="4 8" id="KW-0963">Cytoplasm</keyword>
<proteinExistence type="inferred from homology"/>
<keyword evidence="10" id="KW-1133">Transmembrane helix</keyword>
<dbReference type="PROSITE" id="PS00174">
    <property type="entry name" value="P_GLUCOSE_ISOMERASE_2"/>
    <property type="match status" value="1"/>
</dbReference>
<dbReference type="EMBL" id="CP003772">
    <property type="protein sequence ID" value="AFQ03918.1"/>
    <property type="molecule type" value="Genomic_DNA"/>
</dbReference>
<comment type="function">
    <text evidence="8">Catalyzes the reversible isomerization of glucose-6-phosphate to fructose-6-phosphate.</text>
</comment>
<comment type="subcellular location">
    <subcellularLocation>
        <location evidence="8">Cytoplasm</location>
    </subcellularLocation>
</comment>
<evidence type="ECO:0000256" key="2">
    <source>
        <dbReference type="ARBA" id="ARBA00006604"/>
    </source>
</evidence>
<evidence type="ECO:0000256" key="5">
    <source>
        <dbReference type="ARBA" id="ARBA00023152"/>
    </source>
</evidence>
<dbReference type="GO" id="GO:0006094">
    <property type="term" value="P:gluconeogenesis"/>
    <property type="evidence" value="ECO:0007669"/>
    <property type="project" value="UniProtKB-UniRule"/>
</dbReference>
<dbReference type="SUPFAM" id="SSF53697">
    <property type="entry name" value="SIS domain"/>
    <property type="match status" value="1"/>
</dbReference>
<evidence type="ECO:0000256" key="7">
    <source>
        <dbReference type="ARBA" id="ARBA00029321"/>
    </source>
</evidence>
<comment type="similarity">
    <text evidence="2 8 9">Belongs to the GPI family.</text>
</comment>
<protein>
    <recommendedName>
        <fullName evidence="8">Glucose-6-phosphate isomerase</fullName>
        <shortName evidence="8">GPI</shortName>
        <ecNumber evidence="8">5.3.1.9</ecNumber>
    </recommendedName>
    <alternativeName>
        <fullName evidence="8">Phosphoglucose isomerase</fullName>
        <shortName evidence="8">PGI</shortName>
    </alternativeName>
    <alternativeName>
        <fullName evidence="8">Phosphohexose isomerase</fullName>
        <shortName evidence="8">PHI</shortName>
    </alternativeName>
</protein>
<accession>A0ABC7ZIU1</accession>
<evidence type="ECO:0000313" key="12">
    <source>
        <dbReference type="Proteomes" id="UP000005254"/>
    </source>
</evidence>
<dbReference type="GO" id="GO:0005737">
    <property type="term" value="C:cytoplasm"/>
    <property type="evidence" value="ECO:0007669"/>
    <property type="project" value="UniProtKB-SubCell"/>
</dbReference>
<comment type="catalytic activity">
    <reaction evidence="7 8 9">
        <text>alpha-D-glucose 6-phosphate = beta-D-fructose 6-phosphate</text>
        <dbReference type="Rhea" id="RHEA:11816"/>
        <dbReference type="ChEBI" id="CHEBI:57634"/>
        <dbReference type="ChEBI" id="CHEBI:58225"/>
        <dbReference type="EC" id="5.3.1.9"/>
    </reaction>
</comment>